<dbReference type="GO" id="GO:0005737">
    <property type="term" value="C:cytoplasm"/>
    <property type="evidence" value="ECO:0007669"/>
    <property type="project" value="TreeGrafter"/>
</dbReference>
<dbReference type="InterPro" id="IPR036179">
    <property type="entry name" value="Ig-like_dom_sf"/>
</dbReference>
<keyword evidence="7" id="KW-1185">Reference proteome</keyword>
<evidence type="ECO:0000259" key="5">
    <source>
        <dbReference type="PROSITE" id="PS50835"/>
    </source>
</evidence>
<accession>A0AAD4UHL7</accession>
<dbReference type="FunFam" id="1.10.150.50:FF:000087">
    <property type="entry name" value="Sterile alpha motif domain containing 9"/>
    <property type="match status" value="2"/>
</dbReference>
<gene>
    <name evidence="6" type="ORF">MG293_006713</name>
</gene>
<dbReference type="Gene3D" id="1.10.150.50">
    <property type="entry name" value="Transcription Factor, Ets-1"/>
    <property type="match status" value="2"/>
</dbReference>
<dbReference type="InterPro" id="IPR013761">
    <property type="entry name" value="SAM/pointed_sf"/>
</dbReference>
<dbReference type="Pfam" id="PF00536">
    <property type="entry name" value="SAM_1"/>
    <property type="match status" value="2"/>
</dbReference>
<keyword evidence="3" id="KW-0472">Membrane</keyword>
<dbReference type="Pfam" id="PF13927">
    <property type="entry name" value="Ig_3"/>
    <property type="match status" value="1"/>
</dbReference>
<dbReference type="FunFam" id="2.60.40.10:FF:000624">
    <property type="entry name" value="HEPACAM family member 2 isoform X1"/>
    <property type="match status" value="1"/>
</dbReference>
<keyword evidence="1" id="KW-0175">Coiled coil</keyword>
<dbReference type="SMART" id="SM00454">
    <property type="entry name" value="SAM"/>
    <property type="match status" value="2"/>
</dbReference>
<evidence type="ECO:0000256" key="3">
    <source>
        <dbReference type="SAM" id="Phobius"/>
    </source>
</evidence>
<evidence type="ECO:0000256" key="1">
    <source>
        <dbReference type="SAM" id="Coils"/>
    </source>
</evidence>
<dbReference type="SUPFAM" id="SSF47769">
    <property type="entry name" value="SAM/Pointed domain"/>
    <property type="match status" value="2"/>
</dbReference>
<name>A0AAD4UHL7_OVIAM</name>
<dbReference type="SMART" id="SM00408">
    <property type="entry name" value="IGc2"/>
    <property type="match status" value="1"/>
</dbReference>
<dbReference type="PANTHER" id="PTHR16155:SF17">
    <property type="entry name" value="STERILE ALPHA MOTIF DOMAIN-CONTAINING PROTEIN 9"/>
    <property type="match status" value="1"/>
</dbReference>
<dbReference type="PROSITE" id="PS50105">
    <property type="entry name" value="SAM_DOMAIN"/>
    <property type="match status" value="2"/>
</dbReference>
<feature type="region of interest" description="Disordered" evidence="2">
    <location>
        <begin position="1913"/>
        <end position="1985"/>
    </location>
</feature>
<protein>
    <submittedName>
        <fullName evidence="6">Uncharacterized protein</fullName>
    </submittedName>
</protein>
<dbReference type="InterPro" id="IPR003599">
    <property type="entry name" value="Ig_sub"/>
</dbReference>
<dbReference type="InterPro" id="IPR003598">
    <property type="entry name" value="Ig_sub2"/>
</dbReference>
<feature type="domain" description="Ig-like" evidence="5">
    <location>
        <begin position="166"/>
        <end position="256"/>
    </location>
</feature>
<dbReference type="EMBL" id="JAKZEL010000005">
    <property type="protein sequence ID" value="KAI4543919.1"/>
    <property type="molecule type" value="Genomic_DNA"/>
</dbReference>
<feature type="transmembrane region" description="Helical" evidence="3">
    <location>
        <begin position="277"/>
        <end position="297"/>
    </location>
</feature>
<feature type="transmembrane region" description="Helical" evidence="3">
    <location>
        <begin position="318"/>
        <end position="338"/>
    </location>
</feature>
<feature type="domain" description="SAM" evidence="4">
    <location>
        <begin position="1846"/>
        <end position="1892"/>
    </location>
</feature>
<dbReference type="InterPro" id="IPR001660">
    <property type="entry name" value="SAM"/>
</dbReference>
<evidence type="ECO:0000259" key="4">
    <source>
        <dbReference type="PROSITE" id="PS50105"/>
    </source>
</evidence>
<dbReference type="InterPro" id="IPR013783">
    <property type="entry name" value="Ig-like_fold"/>
</dbReference>
<feature type="compositionally biased region" description="Polar residues" evidence="2">
    <location>
        <begin position="1949"/>
        <end position="1959"/>
    </location>
</feature>
<reference evidence="6" key="1">
    <citation type="submission" date="2022-03" db="EMBL/GenBank/DDBJ databases">
        <title>Genomic analyses of argali, domestic sheep and their hybrids provide insights into chromosomal evolution, heterosis and genetic basis of agronomic traits.</title>
        <authorList>
            <person name="Li M."/>
        </authorList>
    </citation>
    <scope>NUCLEOTIDE SEQUENCE</scope>
    <source>
        <strain evidence="6">CAU-MHL-2022a</strain>
        <tissue evidence="6">Skin</tissue>
    </source>
</reference>
<feature type="domain" description="Ig-like" evidence="5">
    <location>
        <begin position="74"/>
        <end position="160"/>
    </location>
</feature>
<comment type="caution">
    <text evidence="6">The sequence shown here is derived from an EMBL/GenBank/DDBJ whole genome shotgun (WGS) entry which is preliminary data.</text>
</comment>
<dbReference type="SUPFAM" id="SSF48726">
    <property type="entry name" value="Immunoglobulin"/>
    <property type="match status" value="1"/>
</dbReference>
<dbReference type="Gene3D" id="2.60.40.10">
    <property type="entry name" value="Immunoglobulins"/>
    <property type="match status" value="2"/>
</dbReference>
<feature type="compositionally biased region" description="Low complexity" evidence="2">
    <location>
        <begin position="472"/>
        <end position="483"/>
    </location>
</feature>
<evidence type="ECO:0000313" key="6">
    <source>
        <dbReference type="EMBL" id="KAI4543919.1"/>
    </source>
</evidence>
<evidence type="ECO:0000256" key="2">
    <source>
        <dbReference type="SAM" id="MobiDB-lite"/>
    </source>
</evidence>
<dbReference type="PANTHER" id="PTHR16155">
    <property type="entry name" value="DED DOMAIN-CONTAINING PROTEIN"/>
    <property type="match status" value="1"/>
</dbReference>
<proteinExistence type="predicted"/>
<keyword evidence="3" id="KW-1133">Transmembrane helix</keyword>
<feature type="region of interest" description="Disordered" evidence="2">
    <location>
        <begin position="434"/>
        <end position="505"/>
    </location>
</feature>
<organism evidence="6 7">
    <name type="scientific">Ovis ammon polii</name>
    <dbReference type="NCBI Taxonomy" id="230172"/>
    <lineage>
        <taxon>Eukaryota</taxon>
        <taxon>Metazoa</taxon>
        <taxon>Chordata</taxon>
        <taxon>Craniata</taxon>
        <taxon>Vertebrata</taxon>
        <taxon>Euteleostomi</taxon>
        <taxon>Mammalia</taxon>
        <taxon>Eutheria</taxon>
        <taxon>Laurasiatheria</taxon>
        <taxon>Artiodactyla</taxon>
        <taxon>Ruminantia</taxon>
        <taxon>Pecora</taxon>
        <taxon>Bovidae</taxon>
        <taxon>Caprinae</taxon>
        <taxon>Ovis</taxon>
    </lineage>
</organism>
<feature type="coiled-coil region" evidence="1">
    <location>
        <begin position="705"/>
        <end position="732"/>
    </location>
</feature>
<sequence>MPKYLLGSVNKSVVPDLEYQHKFTMMPPNASLLINPLQFTDEGNYIVKVNIQGNGTLSASQKIQVTVDDPVTKPVVQIQPSSGAVEYVGNMTLTCLVEGGSRRVYQWLKNGRPVHTSSTNSFSLQNSSLHIAPVTKEDIGNYSCLVKNAVSRMESDVIVPTIYYGPYGLRVDSDRGLKVGEVFTVDIGEAILFDCSADSYPPNTYSWIQRTNNATYVIKHGPRLEVASEKIAQKTTDYMCCAYNNITGKRDETHFTIIITSVGIEKLAQKGKSLSPLASITGISLFLIISMCLLLLWKKFQPYKVIKQKLEGRCQQDLFQLLMVYHGKICTVQFMKLFSTSLPNSKIIQSIRMAAQFDLPENTDDWTKEDVNQWLESHKIEQKHRAILTAQDVNGANLKYLTKDDLVAMGITFGPAIQIEHLFKELLETSSGDPFQTCKSGKGSKSVPKTQEKDGGTSKQKNKKKSDIVNDSTVSTVTKGSKSLKNEFMEDEIDDTKKKQPSTEPTCMAYPFDEFSDPYRYKLNFKLQPETGPLNLIDPIHEFKAFTNTETATEEDAKMKFSNEVFRFASACMNSRTNGTIHFGVKDKPHGTIVGVEFTTITKEALIDHFNLMIHQYFEDHQVQKAKNCIREPRFVEVLLPNSSLSDRFVIEVDVVPKYSECEVDYFQIKMQNYSNTIWKPSSKFSVFVRDGASSKDIMKSNADFKAFKLDLKRLAESRKEAEEKCRVKTNKKGSEGPKLVKLLTGNQDLLDNSYYDWYILVINKCHPTQIKHLDFLKEIKWFAVLEFDPESVSKGVVKAFKETRVVNLHVPSLYMEGKTTNEKITSLNLYQQLSWIFCNGRLDLDSEKYKPVDARSWQREKASEVRKLISFLTQEDIMPRGRFLVVFLLLSSVDDPRDPLIETFCAFYQDLKGMENILCICVDSRICQGWKDLLEARLTTQQDELSNQCVSSLSLEEINGTILKLKSVTQSSKRFLPSIGSSTVLLKREEDIMTALEILCENECEDTILEKDKKKLLEFKASKEEDFYRGGKVTWWNFYFSSENYSSPFVKRDKYEKLEEMIQRGADSSKPTCVKIIHLYHHPGCGGTTLAMHILWELRKKFRCAVLKNKTVDFSEIGDQVTNLITYGTTNNQEYLPILLLVDDFEEQDNVYLLQASIQTAVANKYIRYEKPLVIILNCRRSQNPEKSAKISDSIALIQQLSPKEQRAFELKLKEIEDQHKNFQDFYSFMIMKTNFNKKYIEDVVRNILKEQNISTKEAKLFSFLALLNSYVPDTTISLSQCEKFLGITNKKAFWGTEKFEDKMGTYSTLLIKTEVVECGNYCGVRIIHPLIAIRSLEELKISYDLDKSQIMLNMLTENLFYDTGIGRSKFLEDVQTLLLTRQRNENEGETGTWFSPFIEALHKEEGNEAVQNVLLEGTRRFNPNAFICQALARHFYIKEKDFRNALHWANQAKEIEPGNSYISDTLGQVFKSKIRWWIEDNERNRSISVDELSGLLDLAVCASNAFKESQQQSEDREYEVKGRFYQKSKRRYDTYNIAGYQGEIEVGLYTIQILQFIPFFDSKNELSKRDMINFISGSTDIPGDPNNEFKLVLKNFTSYLTNLKFSLKKSFDFFDEYFVLLKPRNNIKQNEEAKTRRKVAGYFKKYADIFGPSEELQYKDFCPKLSVPLQVELYRRNLEVLKADKFSGLLEYLIKVQEDAIHTMEDIMNKYTFLFEQCTVRIPPKEKQNFILANIILYCIKPTSKIVKPIKKLKDQLREILQQVGMSYQYPEPYFLASLLFWPENRQLDQDSRLMEKYARSLENSFRGQYKHMYRTKQPIAYFFLGKGIRMAAQFNLPENTDDWTKEDVNQWLESHKIEQKHRAILTAQDVNGANLKYLTKDDLVAMGITFGPAIQIEHLFKELLETSSGDPFQTRKSGKGSKSVPKTQEKDGGTSKQKNKKKSDIVNDSTVSTVTKGSKPLKNEFMEDEIDDTKKKQPSTEPTCMAYPFDEFSDPYRYKLNFKLQPETGPLNLIDPIHEFKAFTNTETATEEDAKMKFSNEVFRFASACMNSRTNGTIHFGVKDKPHGTIVGVEFTTITKEALIDHFNLMIHQYFEDHQVQKAKNCIREPRFVEVLLPNSSLSDRFVIEVDVVPKYSECEVDYFQIKMQNYSNTIWKPSSKFSVFVRDGASSKDIMKSNADFKAFKLDLKRLAESRKEAEEKCRVKTNKKESEGPKLVKLLTGNQDLLDNSYYDWYILVINKCHPTQIKHLDFLKEIKWFAVLEFDPESMSNGVVKAYKETRVVNLQVPSLYGEGKTTNEKITSLNLYQQLSWIFCNGRLDLDSEEYKPLDASSWQREKASEVRKLISFLTQEDIMPRGKFLVVFLLLFSVDDPRDPLIETFCAFYQDLKGMENILCICVNSCICQRWKDLLEARLTTQQDELSNQCVSSLSLEEINGTILKLKSVTQSSKRFLPSIGSSTVLLKREEDIMTALEILCENECEDTILEKDKKKLLEFKASKEEDFYRGGKVTWWNFYFSSENYSSPFVKRDKYEKLEEMIQRGADSSKPTCVKIIHLYHHPGCGGTTLAMHILWELRKKFRCAVLKNKTVDFSEIGDQVTNLITYGTTNNQEYLPILLLVDDFEEQDNVYLLQASIQTAVANKYIRYEKPLVIILNCRRSQNPGKSAKISDSIALIQQLSPKEQRAFELKLKEIEDQHKNFQDFYSFMIMKTNFNKKYIEDVVRNILKEQNISTKEAKLFSFLALLNSYVPDTTISLSQCEKFLGITNKRAFWGTEKFEDKMGTYSTLLIKTEVVECGNYCGVRIIHPLIAIHSLEELKISYDLDKSQIMLNMLTENLFYDTGIGRSKFLEDVQTLLLTRQPNENEGETGTWFSPFIKALHKEEGNEAVQNVLLEGTRRFNPNAFICQALARHFYIKEKDFHSALHWANQAKEIEPGNSYISDTLGQVFKSKIRWWIEDNERNRSISVDELSGLLDLAVRASDAFKESQQQSEDREHEVKGRFYQKSKKRYDTYNIAGYQGEIEVGLYTIQILQFIPFFDSKNELSKRDMINFISGSTDIPGDPNNEFKLVLKNFISYLTNLKFSLKKSFDFFDEYFVLLKPRNNIKQNEEAKTRRKVELYRRNLEVLKADKFSGLLEYLIKVQEDAIHTMEDIMNKYTFLFEQCTVRIPPKEKQNFILANIILYCIKPTSKIVKPIKKLKDQLREVLQQVGMSYQYPEPYFLASLLFWPENQQLDQDSRLMEKYARSLENSFQGQYKHMYRTKQPIAYFFLGKGNNVNRLVHKGKIDQCFEKTADINSLWQSGDVWKETKVQELLLRLKGRAGNNCLYIEYGINEKITIPITPAFLGQLRSGRSIEKVSFYLGFSIGGPLAYDIEII</sequence>
<dbReference type="PROSITE" id="PS50835">
    <property type="entry name" value="IG_LIKE"/>
    <property type="match status" value="2"/>
</dbReference>
<dbReference type="FunFam" id="2.60.40.10:FF:000506">
    <property type="entry name" value="HEPACAM family member 2 isoform X2"/>
    <property type="match status" value="1"/>
</dbReference>
<keyword evidence="3" id="KW-0812">Transmembrane</keyword>
<dbReference type="InterPro" id="IPR007110">
    <property type="entry name" value="Ig-like_dom"/>
</dbReference>
<evidence type="ECO:0000313" key="7">
    <source>
        <dbReference type="Proteomes" id="UP001214576"/>
    </source>
</evidence>
<dbReference type="SMART" id="SM00409">
    <property type="entry name" value="IG"/>
    <property type="match status" value="3"/>
</dbReference>
<dbReference type="Proteomes" id="UP001214576">
    <property type="component" value="Unassembled WGS sequence"/>
</dbReference>
<feature type="coiled-coil region" evidence="1">
    <location>
        <begin position="2185"/>
        <end position="2212"/>
    </location>
</feature>
<feature type="domain" description="SAM" evidence="4">
    <location>
        <begin position="366"/>
        <end position="412"/>
    </location>
</feature>
<dbReference type="CDD" id="cd00096">
    <property type="entry name" value="Ig"/>
    <property type="match status" value="1"/>
</dbReference>